<gene>
    <name evidence="3" type="ORF">I8E28_08460</name>
</gene>
<evidence type="ECO:0000256" key="1">
    <source>
        <dbReference type="ARBA" id="ARBA00009570"/>
    </source>
</evidence>
<accession>A0A934Q055</accession>
<dbReference type="GO" id="GO:0008695">
    <property type="term" value="F:3-phenylpropionate dioxygenase activity"/>
    <property type="evidence" value="ECO:0007669"/>
    <property type="project" value="UniProtKB-EC"/>
</dbReference>
<evidence type="ECO:0000313" key="4">
    <source>
        <dbReference type="Proteomes" id="UP000617041"/>
    </source>
</evidence>
<name>A0A934Q055_9BURK</name>
<dbReference type="PANTHER" id="PTHR41534">
    <property type="entry name" value="BLR3401 PROTEIN"/>
    <property type="match status" value="1"/>
</dbReference>
<comment type="caution">
    <text evidence="3">The sequence shown here is derived from an EMBL/GenBank/DDBJ whole genome shotgun (WGS) entry which is preliminary data.</text>
</comment>
<dbReference type="SUPFAM" id="SSF54427">
    <property type="entry name" value="NTF2-like"/>
    <property type="match status" value="1"/>
</dbReference>
<dbReference type="EMBL" id="JAEDAO010000001">
    <property type="protein sequence ID" value="MBK0392623.1"/>
    <property type="molecule type" value="Genomic_DNA"/>
</dbReference>
<keyword evidence="3" id="KW-0223">Dioxygenase</keyword>
<dbReference type="PANTHER" id="PTHR41534:SF2">
    <property type="entry name" value="3-PHENYLPROPIONATE_CINNAMIC ACID DIOXYGENASE SUBUNIT BETA"/>
    <property type="match status" value="1"/>
</dbReference>
<dbReference type="InterPro" id="IPR000391">
    <property type="entry name" value="Rng_hydr_dOase-bsu"/>
</dbReference>
<dbReference type="InterPro" id="IPR032710">
    <property type="entry name" value="NTF2-like_dom_sf"/>
</dbReference>
<dbReference type="AlphaFoldDB" id="A0A934Q055"/>
<dbReference type="Gene3D" id="3.10.450.50">
    <property type="match status" value="1"/>
</dbReference>
<reference evidence="3" key="1">
    <citation type="submission" date="2020-12" db="EMBL/GenBank/DDBJ databases">
        <title>Ramlibacter sp. nov., isolated from a freshwater alga, Cryptomonas.</title>
        <authorList>
            <person name="Kim H.M."/>
            <person name="Jeon C.O."/>
        </authorList>
    </citation>
    <scope>NUCLEOTIDE SEQUENCE</scope>
    <source>
        <strain evidence="3">CrO1</strain>
    </source>
</reference>
<dbReference type="Proteomes" id="UP000617041">
    <property type="component" value="Unassembled WGS sequence"/>
</dbReference>
<evidence type="ECO:0000256" key="2">
    <source>
        <dbReference type="ARBA" id="ARBA00023002"/>
    </source>
</evidence>
<evidence type="ECO:0000313" key="3">
    <source>
        <dbReference type="EMBL" id="MBK0392623.1"/>
    </source>
</evidence>
<dbReference type="RefSeq" id="WP_200787551.1">
    <property type="nucleotide sequence ID" value="NZ_JAEDAO010000001.1"/>
</dbReference>
<keyword evidence="4" id="KW-1185">Reference proteome</keyword>
<dbReference type="NCBIfam" id="NF007479">
    <property type="entry name" value="PRK10069.1"/>
    <property type="match status" value="1"/>
</dbReference>
<comment type="similarity">
    <text evidence="1">Belongs to the bacterial ring-hydroxylating dioxygenase beta subunit family.</text>
</comment>
<dbReference type="EC" id="1.14.12.19" evidence="3"/>
<organism evidence="3 4">
    <name type="scientific">Ramlibacter algicola</name>
    <dbReference type="NCBI Taxonomy" id="2795217"/>
    <lineage>
        <taxon>Bacteria</taxon>
        <taxon>Pseudomonadati</taxon>
        <taxon>Pseudomonadota</taxon>
        <taxon>Betaproteobacteria</taxon>
        <taxon>Burkholderiales</taxon>
        <taxon>Comamonadaceae</taxon>
        <taxon>Ramlibacter</taxon>
    </lineage>
</organism>
<protein>
    <submittedName>
        <fullName evidence="3">3-phenylpropionate/cinnamic acid dioxygenase subunit beta</fullName>
        <ecNumber evidence="3">1.14.12.19</ecNumber>
    </submittedName>
</protein>
<dbReference type="Pfam" id="PF00866">
    <property type="entry name" value="Ring_hydroxyl_B"/>
    <property type="match status" value="1"/>
</dbReference>
<sequence length="199" mass="23302">MSATAEALVPTAAAAGAKPRLPRDNRYYETKREIEEFLYDEANLLDDRRFQEWLLTLADDLRYFMPMEYNVKAGEHATREFTTREKQISWFNEGKWSLGKRAEQILTGVHWAEEPLSRVCRMVSNVQLSAIDTNAAGELEVDASSRFLIYQNRCEYEQYFFVGDRLDRIRRTADGWKLAQREIHIHQNVLLAKNLTVFF</sequence>
<keyword evidence="2 3" id="KW-0560">Oxidoreductase</keyword>
<proteinExistence type="inferred from homology"/>
<dbReference type="CDD" id="cd00667">
    <property type="entry name" value="ring_hydroxylating_dioxygenases_beta"/>
    <property type="match status" value="1"/>
</dbReference>
<dbReference type="GO" id="GO:0019380">
    <property type="term" value="P:3-phenylpropionate catabolic process"/>
    <property type="evidence" value="ECO:0007669"/>
    <property type="project" value="TreeGrafter"/>
</dbReference>